<comment type="caution">
    <text evidence="3">The sequence shown here is derived from an EMBL/GenBank/DDBJ whole genome shotgun (WGS) entry which is preliminary data.</text>
</comment>
<dbReference type="InterPro" id="IPR052336">
    <property type="entry name" value="MlaD_Phospholipid_Transporter"/>
</dbReference>
<feature type="domain" description="Mce/MlaD" evidence="2">
    <location>
        <begin position="45"/>
        <end position="125"/>
    </location>
</feature>
<dbReference type="EMBL" id="VDUX01000004">
    <property type="protein sequence ID" value="TXL60701.1"/>
    <property type="molecule type" value="Genomic_DNA"/>
</dbReference>
<name>A0A5C8NIU9_9ACTN</name>
<dbReference type="Proteomes" id="UP000321571">
    <property type="component" value="Unassembled WGS sequence"/>
</dbReference>
<evidence type="ECO:0000313" key="3">
    <source>
        <dbReference type="EMBL" id="TXL60701.1"/>
    </source>
</evidence>
<protein>
    <submittedName>
        <fullName evidence="3">MCE family protein</fullName>
    </submittedName>
</protein>
<proteinExistence type="predicted"/>
<keyword evidence="1" id="KW-0812">Transmembrane</keyword>
<reference evidence="3 4" key="1">
    <citation type="submission" date="2019-06" db="EMBL/GenBank/DDBJ databases">
        <title>Aeromicrobium sp. nov., isolated from a maize field.</title>
        <authorList>
            <person name="Lin S.-Y."/>
            <person name="Tsai C.-F."/>
            <person name="Young C.-C."/>
        </authorList>
    </citation>
    <scope>NUCLEOTIDE SEQUENCE [LARGE SCALE GENOMIC DNA]</scope>
    <source>
        <strain evidence="3 4">CC-CFT486</strain>
    </source>
</reference>
<feature type="transmembrane region" description="Helical" evidence="1">
    <location>
        <begin position="12"/>
        <end position="33"/>
    </location>
</feature>
<dbReference type="AlphaFoldDB" id="A0A5C8NIU9"/>
<evidence type="ECO:0000313" key="4">
    <source>
        <dbReference type="Proteomes" id="UP000321571"/>
    </source>
</evidence>
<sequence>MKRRGTPKRRRLSTLHWGTIFVGLSLIAGIALFQKQAIITAVKPGDTITVEFTDAHRLRAFVSDAKIAGVDIGVVKSVHRNDDGITEVRLEVEGDSLDAMGKSPSARIRPATLLGGNYYVDIVPGGLRGRFHGTIPHSRTNLPVELDAVAAAMPEGAREGIRSSVSDLDDTLDTKGSKALRKLVSDAPDTLEPATGAMTAMQGTRPKTDLRKLVGGLESTARVLAAKDHQLDGIVTDLASTSSVLAARRDDLRTSTRVMPETLDETIGMMQDLRGTLDNLKRTAGPARDSVQELDDLLENLGPVAEEARPVVASLRTVLTDANPVMKNLVPTTQDLTGTVDNLRGPVLDRVNGPIMKTVKSPWHGTGDYAGGGADRPFYKELAYMVSNLAQANMMDNNGSAISFMPGVGPGSLAGLPISLEQLFTGIAKQGEQR</sequence>
<keyword evidence="1" id="KW-1133">Transmembrane helix</keyword>
<accession>A0A5C8NIU9</accession>
<dbReference type="Pfam" id="PF02470">
    <property type="entry name" value="MlaD"/>
    <property type="match status" value="1"/>
</dbReference>
<gene>
    <name evidence="3" type="ORF">FHP06_09735</name>
</gene>
<keyword evidence="1" id="KW-0472">Membrane</keyword>
<organism evidence="3 4">
    <name type="scientific">Aeromicrobium terrae</name>
    <dbReference type="NCBI Taxonomy" id="2498846"/>
    <lineage>
        <taxon>Bacteria</taxon>
        <taxon>Bacillati</taxon>
        <taxon>Actinomycetota</taxon>
        <taxon>Actinomycetes</taxon>
        <taxon>Propionibacteriales</taxon>
        <taxon>Nocardioidaceae</taxon>
        <taxon>Aeromicrobium</taxon>
    </lineage>
</organism>
<dbReference type="InterPro" id="IPR003399">
    <property type="entry name" value="Mce/MlaD"/>
</dbReference>
<evidence type="ECO:0000259" key="2">
    <source>
        <dbReference type="Pfam" id="PF02470"/>
    </source>
</evidence>
<evidence type="ECO:0000256" key="1">
    <source>
        <dbReference type="SAM" id="Phobius"/>
    </source>
</evidence>
<dbReference type="PANTHER" id="PTHR33371:SF4">
    <property type="entry name" value="INTERMEMBRANE PHOSPHOLIPID TRANSPORT SYSTEM BINDING PROTEIN MLAD"/>
    <property type="match status" value="1"/>
</dbReference>
<keyword evidence="4" id="KW-1185">Reference proteome</keyword>
<dbReference type="OrthoDB" id="5242071at2"/>
<dbReference type="PANTHER" id="PTHR33371">
    <property type="entry name" value="INTERMEMBRANE PHOSPHOLIPID TRANSPORT SYSTEM BINDING PROTEIN MLAD-RELATED"/>
    <property type="match status" value="1"/>
</dbReference>
<dbReference type="RefSeq" id="WP_147686236.1">
    <property type="nucleotide sequence ID" value="NZ_VDUX01000004.1"/>
</dbReference>